<evidence type="ECO:0000256" key="1">
    <source>
        <dbReference type="SAM" id="MobiDB-lite"/>
    </source>
</evidence>
<reference evidence="2 3" key="1">
    <citation type="journal article" date="2019" name="Commun. Biol.">
        <title>The bagworm genome reveals a unique fibroin gene that provides high tensile strength.</title>
        <authorList>
            <person name="Kono N."/>
            <person name="Nakamura H."/>
            <person name="Ohtoshi R."/>
            <person name="Tomita M."/>
            <person name="Numata K."/>
            <person name="Arakawa K."/>
        </authorList>
    </citation>
    <scope>NUCLEOTIDE SEQUENCE [LARGE SCALE GENOMIC DNA]</scope>
</reference>
<sequence length="111" mass="12762">MQHLQNNLAELTAQIESRRLNFISNSNVDQIKAMTFCRVEVWIARLAPGNKTDDRCSPRRRRAAAATSPRSRRVSLTTRGTHRRSNVIMYSDEFGRSMGLQLSRRLPGKIY</sequence>
<accession>A0A4C1SA20</accession>
<feature type="region of interest" description="Disordered" evidence="1">
    <location>
        <begin position="49"/>
        <end position="82"/>
    </location>
</feature>
<dbReference type="AlphaFoldDB" id="A0A4C1SA20"/>
<keyword evidence="3" id="KW-1185">Reference proteome</keyword>
<dbReference type="Proteomes" id="UP000299102">
    <property type="component" value="Unassembled WGS sequence"/>
</dbReference>
<evidence type="ECO:0000313" key="3">
    <source>
        <dbReference type="Proteomes" id="UP000299102"/>
    </source>
</evidence>
<name>A0A4C1SA20_EUMVA</name>
<gene>
    <name evidence="2" type="ORF">EVAR_70675_1</name>
</gene>
<organism evidence="2 3">
    <name type="scientific">Eumeta variegata</name>
    <name type="common">Bagworm moth</name>
    <name type="synonym">Eumeta japonica</name>
    <dbReference type="NCBI Taxonomy" id="151549"/>
    <lineage>
        <taxon>Eukaryota</taxon>
        <taxon>Metazoa</taxon>
        <taxon>Ecdysozoa</taxon>
        <taxon>Arthropoda</taxon>
        <taxon>Hexapoda</taxon>
        <taxon>Insecta</taxon>
        <taxon>Pterygota</taxon>
        <taxon>Neoptera</taxon>
        <taxon>Endopterygota</taxon>
        <taxon>Lepidoptera</taxon>
        <taxon>Glossata</taxon>
        <taxon>Ditrysia</taxon>
        <taxon>Tineoidea</taxon>
        <taxon>Psychidae</taxon>
        <taxon>Oiketicinae</taxon>
        <taxon>Eumeta</taxon>
    </lineage>
</organism>
<protein>
    <submittedName>
        <fullName evidence="2">Uncharacterized protein</fullName>
    </submittedName>
</protein>
<comment type="caution">
    <text evidence="2">The sequence shown here is derived from an EMBL/GenBank/DDBJ whole genome shotgun (WGS) entry which is preliminary data.</text>
</comment>
<dbReference type="EMBL" id="BGZK01003234">
    <property type="protein sequence ID" value="GBO98984.1"/>
    <property type="molecule type" value="Genomic_DNA"/>
</dbReference>
<evidence type="ECO:0000313" key="2">
    <source>
        <dbReference type="EMBL" id="GBO98984.1"/>
    </source>
</evidence>
<proteinExistence type="predicted"/>